<dbReference type="InterPro" id="IPR011527">
    <property type="entry name" value="ABC1_TM_dom"/>
</dbReference>
<dbReference type="EMBL" id="LATX01002402">
    <property type="protein sequence ID" value="KTB29995.1"/>
    <property type="molecule type" value="Genomic_DNA"/>
</dbReference>
<dbReference type="SUPFAM" id="SSF90123">
    <property type="entry name" value="ABC transporter transmembrane region"/>
    <property type="match status" value="2"/>
</dbReference>
<feature type="transmembrane region" description="Helical" evidence="10">
    <location>
        <begin position="313"/>
        <end position="333"/>
    </location>
</feature>
<dbReference type="SUPFAM" id="SSF52540">
    <property type="entry name" value="P-loop containing nucleoside triphosphate hydrolases"/>
    <property type="match status" value="2"/>
</dbReference>
<dbReference type="PROSITE" id="PS50929">
    <property type="entry name" value="ABC_TM1F"/>
    <property type="match status" value="2"/>
</dbReference>
<dbReference type="CDD" id="cd03250">
    <property type="entry name" value="ABCC_MRP_domain1"/>
    <property type="match status" value="1"/>
</dbReference>
<dbReference type="GO" id="GO:0016020">
    <property type="term" value="C:membrane"/>
    <property type="evidence" value="ECO:0007669"/>
    <property type="project" value="UniProtKB-SubCell"/>
</dbReference>
<evidence type="ECO:0000256" key="5">
    <source>
        <dbReference type="ARBA" id="ARBA00022741"/>
    </source>
</evidence>
<feature type="transmembrane region" description="Helical" evidence="10">
    <location>
        <begin position="1061"/>
        <end position="1084"/>
    </location>
</feature>
<evidence type="ECO:0000256" key="8">
    <source>
        <dbReference type="ARBA" id="ARBA00023136"/>
    </source>
</evidence>
<evidence type="ECO:0000256" key="4">
    <source>
        <dbReference type="ARBA" id="ARBA00022737"/>
    </source>
</evidence>
<evidence type="ECO:0000256" key="2">
    <source>
        <dbReference type="ARBA" id="ARBA00022448"/>
    </source>
</evidence>
<gene>
    <name evidence="13" type="ORF">WG66_17489</name>
</gene>
<dbReference type="InterPro" id="IPR017871">
    <property type="entry name" value="ABC_transporter-like_CS"/>
</dbReference>
<feature type="compositionally biased region" description="Low complexity" evidence="9">
    <location>
        <begin position="417"/>
        <end position="430"/>
    </location>
</feature>
<dbReference type="PROSITE" id="PS00211">
    <property type="entry name" value="ABC_TRANSPORTER_1"/>
    <property type="match status" value="1"/>
</dbReference>
<dbReference type="PANTHER" id="PTHR24223">
    <property type="entry name" value="ATP-BINDING CASSETTE SUB-FAMILY C"/>
    <property type="match status" value="1"/>
</dbReference>
<name>A0A0W0F113_MONRR</name>
<feature type="transmembrane region" description="Helical" evidence="10">
    <location>
        <begin position="201"/>
        <end position="219"/>
    </location>
</feature>
<dbReference type="FunFam" id="1.20.1560.10:FF:000013">
    <property type="entry name" value="ABC transporter C family member 2"/>
    <property type="match status" value="1"/>
</dbReference>
<dbReference type="GO" id="GO:0140359">
    <property type="term" value="F:ABC-type transporter activity"/>
    <property type="evidence" value="ECO:0007669"/>
    <property type="project" value="InterPro"/>
</dbReference>
<keyword evidence="7 10" id="KW-1133">Transmembrane helix</keyword>
<evidence type="ECO:0000256" key="10">
    <source>
        <dbReference type="SAM" id="Phobius"/>
    </source>
</evidence>
<keyword evidence="5" id="KW-0547">Nucleotide-binding</keyword>
<feature type="transmembrane region" description="Helical" evidence="10">
    <location>
        <begin position="615"/>
        <end position="637"/>
    </location>
</feature>
<keyword evidence="3 10" id="KW-0812">Transmembrane</keyword>
<dbReference type="CDD" id="cd18604">
    <property type="entry name" value="ABC_6TM_VMR1_D2_like"/>
    <property type="match status" value="1"/>
</dbReference>
<feature type="transmembrane region" description="Helical" evidence="10">
    <location>
        <begin position="1005"/>
        <end position="1029"/>
    </location>
</feature>
<protein>
    <recommendedName>
        <fullName evidence="15">P-loop containing nucleoside triphosphate hydrolase protein</fullName>
    </recommendedName>
</protein>
<dbReference type="Pfam" id="PF00664">
    <property type="entry name" value="ABC_membrane"/>
    <property type="match status" value="2"/>
</dbReference>
<dbReference type="Gene3D" id="1.20.1560.10">
    <property type="entry name" value="ABC transporter type 1, transmembrane domain"/>
    <property type="match status" value="2"/>
</dbReference>
<keyword evidence="6" id="KW-0067">ATP-binding</keyword>
<feature type="domain" description="ABC transmembrane type-1" evidence="12">
    <location>
        <begin position="471"/>
        <end position="682"/>
    </location>
</feature>
<keyword evidence="8 10" id="KW-0472">Membrane</keyword>
<feature type="domain" description="ABC transmembrane type-1" evidence="12">
    <location>
        <begin position="1020"/>
        <end position="1266"/>
    </location>
</feature>
<dbReference type="FunFam" id="3.40.50.300:FF:000838">
    <property type="entry name" value="ABC multidrug transporter (Eurofung)"/>
    <property type="match status" value="1"/>
</dbReference>
<feature type="transmembrane region" description="Helical" evidence="10">
    <location>
        <begin position="18"/>
        <end position="43"/>
    </location>
</feature>
<comment type="caution">
    <text evidence="13">The sequence shown here is derived from an EMBL/GenBank/DDBJ whole genome shotgun (WGS) entry which is preliminary data.</text>
</comment>
<dbReference type="CDD" id="cd03244">
    <property type="entry name" value="ABCC_MRP_domain2"/>
    <property type="match status" value="1"/>
</dbReference>
<dbReference type="InterPro" id="IPR036640">
    <property type="entry name" value="ABC1_TM_sf"/>
</dbReference>
<feature type="transmembrane region" description="Helical" evidence="10">
    <location>
        <begin position="136"/>
        <end position="156"/>
    </location>
</feature>
<feature type="transmembrane region" description="Helical" evidence="10">
    <location>
        <begin position="353"/>
        <end position="373"/>
    </location>
</feature>
<dbReference type="Proteomes" id="UP000054988">
    <property type="component" value="Unassembled WGS sequence"/>
</dbReference>
<dbReference type="FunFam" id="3.40.50.300:FF:000973">
    <property type="entry name" value="Multidrug resistance-associated protein 4"/>
    <property type="match status" value="1"/>
</dbReference>
<evidence type="ECO:0000256" key="1">
    <source>
        <dbReference type="ARBA" id="ARBA00004141"/>
    </source>
</evidence>
<sequence>MASQVVMALNIQTENERIWISGLILPFYASILSALALAVHFAVASFLKTKQNREDEEDAQVVSHGATNGPLAGIREHIVVHGGAIIFSFNIARLGCAAALLGLSLNSLIVDGSRAKAHDGFDFLRNGGQSFRWQELGMCFVFLYGTALALASVIVKPEWSRIFIRHLNAVLLVSFAVYAYQDLYPLGTFNKVPLDIGDRLIWFKITLLAVVSIIIPLLIPRQYIPVDPKNPAAVPNPEQTASLLSLVLYFFMDSVILKGRRGEHLPYDELPPLADYDYAENLRKHAFPYLDPTIQTKRKHVAVSLIQVYRWDYVVLTLTMIIEAVVKFSTPVGVNKLLEYMQTGGEDQTIRPWVWIAFLFIGPTIGSIAYEWYIFVNTRVLVCTESILTQAVFEHALRIRLKANTESHKGGSDESDALSSSSDMSTLASANQQAPSESSAADVAPSQEEGTSTKSSSQPSEEPNKKTSSSRAKPSETNTNQNMIGKLNNLVSTDLQAIVDARDVIRLLVYTPTQLGLCVTFLYLVLGWSAFVGLAVIIMMFPIPGALTKWIGRAQANRMKQTDARVQAISEIMGVLRMVKMFGWERKMYDRITEKRERELVYIWKMRMLGISTTIANYAIPIVTMLCVIFSSPISAFRPSINSTLIMKEQLSASKVFSSMVVFDQFESQLRMLMLMLNQTVTAKVSLDRMTDFLYGTELLDAYSKPANDVLLQQPDNDENPDIGFRNASFSWSSSPGSETPNSRRFILRIEDELLFKKGVINLIIGPTGSGKTSLLMALLSEMHFIPTSLDSWYNLPRAGGVAYAAQESWVQNATIKDNIVFGSPFDEARYKKVLHQCCLERDLTLFAAGDETEVGEKRLTLSGGQKARVTLARAVYSQAGILLLDDVLAALDVHTSKWIVEKCFKGDLLKGRTVILVTHNVVMLQALAGNVISVKDGKIVSQGTVNEALGKDEILAAEVEKEKEAEEQAEEVVDPVVAETRKEGKLILPEEVDIGRLGWPALKLWLTSLGGQHYVLFFLLFVGLYLAADAAEASQTWYLGYWAQQYNEHPPEEVNALHYISFYALILLVVIMGNIAGLVYYMYGTLRASRLIHQQLIQAILGTTMRWLDQTPTSRVITRVTQDIRDIDDPVSQAFATLIGFSTILIVKFLAVVIFTPAFLGPAILVAIMGGWCGQIYIRSSMPVKRETSNAKAPVLGHFGAAMQGLVSIRAYSVQEAFRQESQAHINQYVRPARTFYNLNRWIDIRVDAIANTFTTALAAYLIYLGHHNPSNTGYSLNMAVGFSGRVLLWIRFMNMFEIRSNSLERINRYINIEQEPKGTPQGKPPASWPCSGDIRVEALFAKYSPEGPKVLKNLTFNVKSGEHIGVVGRTGSGKSSLMLSLLRCIQTEGSVYYDGLLTSNMNLEDLRSNITIIPQMPELLTGSVRENLDPFSQHNDAALNGALRTAGLFSLQEENNEDYITLDSSISSGGSNLSVGQRQILALARAMVRGSKLFILDEATSAIDYKTDAVIQRSLHQELGKDVTLITVAHRLQTIMDADRIMVLDAGSIVEFDSPRELLKLQNGKLRALVDESADKQHLGCINQIFQKEPSLMKTIL</sequence>
<dbReference type="InterPro" id="IPR050173">
    <property type="entry name" value="ABC_transporter_C-like"/>
</dbReference>
<feature type="transmembrane region" description="Helical" evidence="10">
    <location>
        <begin position="515"/>
        <end position="541"/>
    </location>
</feature>
<evidence type="ECO:0008006" key="15">
    <source>
        <dbReference type="Google" id="ProtNLM"/>
    </source>
</evidence>
<evidence type="ECO:0000256" key="6">
    <source>
        <dbReference type="ARBA" id="ARBA00022840"/>
    </source>
</evidence>
<dbReference type="SMART" id="SM00382">
    <property type="entry name" value="AAA"/>
    <property type="match status" value="2"/>
</dbReference>
<dbReference type="PROSITE" id="PS50893">
    <property type="entry name" value="ABC_TRANSPORTER_2"/>
    <property type="match status" value="2"/>
</dbReference>
<feature type="domain" description="ABC transporter" evidence="11">
    <location>
        <begin position="1336"/>
        <end position="1573"/>
    </location>
</feature>
<dbReference type="Gene3D" id="3.40.50.300">
    <property type="entry name" value="P-loop containing nucleotide triphosphate hydrolases"/>
    <property type="match status" value="2"/>
</dbReference>
<proteinExistence type="predicted"/>
<feature type="transmembrane region" description="Helical" evidence="10">
    <location>
        <begin position="162"/>
        <end position="180"/>
    </location>
</feature>
<feature type="transmembrane region" description="Helical" evidence="10">
    <location>
        <begin position="1135"/>
        <end position="1155"/>
    </location>
</feature>
<dbReference type="Pfam" id="PF00005">
    <property type="entry name" value="ABC_tran"/>
    <property type="match status" value="2"/>
</dbReference>
<dbReference type="CDD" id="cd18596">
    <property type="entry name" value="ABC_6TM_VMR1_D1_like"/>
    <property type="match status" value="1"/>
</dbReference>
<evidence type="ECO:0000256" key="9">
    <source>
        <dbReference type="SAM" id="MobiDB-lite"/>
    </source>
</evidence>
<evidence type="ECO:0000256" key="3">
    <source>
        <dbReference type="ARBA" id="ARBA00022692"/>
    </source>
</evidence>
<evidence type="ECO:0000259" key="11">
    <source>
        <dbReference type="PROSITE" id="PS50893"/>
    </source>
</evidence>
<evidence type="ECO:0000256" key="7">
    <source>
        <dbReference type="ARBA" id="ARBA00022989"/>
    </source>
</evidence>
<dbReference type="InterPro" id="IPR027417">
    <property type="entry name" value="P-loop_NTPase"/>
</dbReference>
<dbReference type="InterPro" id="IPR003439">
    <property type="entry name" value="ABC_transporter-like_ATP-bd"/>
</dbReference>
<feature type="transmembrane region" description="Helical" evidence="10">
    <location>
        <begin position="1161"/>
        <end position="1179"/>
    </location>
</feature>
<dbReference type="eggNOG" id="KOG0054">
    <property type="taxonomic scope" value="Eukaryota"/>
</dbReference>
<reference evidence="13 14" key="1">
    <citation type="submission" date="2015-12" db="EMBL/GenBank/DDBJ databases">
        <title>Draft genome sequence of Moniliophthora roreri, the causal agent of frosty pod rot of cacao.</title>
        <authorList>
            <person name="Aime M.C."/>
            <person name="Diaz-Valderrama J.R."/>
            <person name="Kijpornyongpan T."/>
            <person name="Phillips-Mora W."/>
        </authorList>
    </citation>
    <scope>NUCLEOTIDE SEQUENCE [LARGE SCALE GENOMIC DNA]</scope>
    <source>
        <strain evidence="13 14">MCA 2952</strain>
    </source>
</reference>
<dbReference type="GO" id="GO:0016887">
    <property type="term" value="F:ATP hydrolysis activity"/>
    <property type="evidence" value="ECO:0007669"/>
    <property type="project" value="InterPro"/>
</dbReference>
<evidence type="ECO:0000313" key="14">
    <source>
        <dbReference type="Proteomes" id="UP000054988"/>
    </source>
</evidence>
<evidence type="ECO:0000313" key="13">
    <source>
        <dbReference type="EMBL" id="KTB29995.1"/>
    </source>
</evidence>
<evidence type="ECO:0000259" key="12">
    <source>
        <dbReference type="PROSITE" id="PS50929"/>
    </source>
</evidence>
<accession>A0A0W0F113</accession>
<dbReference type="PANTHER" id="PTHR24223:SF356">
    <property type="entry name" value="ATP-BINDING CASSETTE TRANSPORTER ABC4"/>
    <property type="match status" value="1"/>
</dbReference>
<keyword evidence="4" id="KW-0677">Repeat</keyword>
<feature type="region of interest" description="Disordered" evidence="9">
    <location>
        <begin position="405"/>
        <end position="484"/>
    </location>
</feature>
<comment type="subcellular location">
    <subcellularLocation>
        <location evidence="1">Membrane</location>
        <topology evidence="1">Multi-pass membrane protein</topology>
    </subcellularLocation>
</comment>
<organism evidence="13 14">
    <name type="scientific">Moniliophthora roreri</name>
    <name type="common">Frosty pod rot fungus</name>
    <name type="synonym">Monilia roreri</name>
    <dbReference type="NCBI Taxonomy" id="221103"/>
    <lineage>
        <taxon>Eukaryota</taxon>
        <taxon>Fungi</taxon>
        <taxon>Dikarya</taxon>
        <taxon>Basidiomycota</taxon>
        <taxon>Agaricomycotina</taxon>
        <taxon>Agaricomycetes</taxon>
        <taxon>Agaricomycetidae</taxon>
        <taxon>Agaricales</taxon>
        <taxon>Marasmiineae</taxon>
        <taxon>Marasmiaceae</taxon>
        <taxon>Moniliophthora</taxon>
    </lineage>
</organism>
<dbReference type="InterPro" id="IPR003593">
    <property type="entry name" value="AAA+_ATPase"/>
</dbReference>
<dbReference type="GO" id="GO:0005524">
    <property type="term" value="F:ATP binding"/>
    <property type="evidence" value="ECO:0007669"/>
    <property type="project" value="UniProtKB-KW"/>
</dbReference>
<feature type="domain" description="ABC transporter" evidence="11">
    <location>
        <begin position="723"/>
        <end position="962"/>
    </location>
</feature>
<keyword evidence="2" id="KW-0813">Transport</keyword>
<feature type="compositionally biased region" description="Polar residues" evidence="9">
    <location>
        <begin position="448"/>
        <end position="484"/>
    </location>
</feature>